<dbReference type="InterPro" id="IPR029016">
    <property type="entry name" value="GAF-like_dom_sf"/>
</dbReference>
<evidence type="ECO:0000313" key="9">
    <source>
        <dbReference type="EMBL" id="CEJ06950.1"/>
    </source>
</evidence>
<dbReference type="PROSITE" id="PS51078">
    <property type="entry name" value="ICLR_ED"/>
    <property type="match status" value="1"/>
</dbReference>
<dbReference type="Gene3D" id="3.30.450.40">
    <property type="match status" value="1"/>
</dbReference>
<feature type="domain" description="HTH iclR-type" evidence="6">
    <location>
        <begin position="10"/>
        <end position="72"/>
    </location>
</feature>
<dbReference type="Pfam" id="PF01614">
    <property type="entry name" value="IclR_C"/>
    <property type="match status" value="1"/>
</dbReference>
<dbReference type="RefSeq" id="WP_240984647.1">
    <property type="nucleotide sequence ID" value="NZ_CDGJ01000036.1"/>
</dbReference>
<dbReference type="EMBL" id="CDGJ01000036">
    <property type="protein sequence ID" value="CEJ06950.1"/>
    <property type="molecule type" value="Genomic_DNA"/>
</dbReference>
<dbReference type="InterPro" id="IPR005471">
    <property type="entry name" value="Tscrpt_reg_IclR_N"/>
</dbReference>
<proteinExistence type="predicted"/>
<dbReference type="Proteomes" id="UP001071230">
    <property type="component" value="Unassembled WGS sequence"/>
</dbReference>
<evidence type="ECO:0000259" key="7">
    <source>
        <dbReference type="PROSITE" id="PS51078"/>
    </source>
</evidence>
<keyword evidence="1" id="KW-0805">Transcription regulation</keyword>
<gene>
    <name evidence="9" type="ORF">DEACI_1404</name>
    <name evidence="8" type="ORF">DEACI_1729</name>
</gene>
<evidence type="ECO:0000256" key="3">
    <source>
        <dbReference type="ARBA" id="ARBA00023163"/>
    </source>
</evidence>
<sequence>MAERTTDQAVQSIERALTVLETLGRYPQGIGVTELAHCVGLHKSTVHRLLSTLMTIGYVEQDKDTERYRLGIKVLGLGLEVLNNLDFRKEAIPYMKELVEISRETVQLAVLDDGEMVVVERDHSPETIIVNMGLRGAVHCTAEGKALIAFLTPEQITRLLDKHPLAQYTVNTITDINNLLAHLEKVRNQGYAINAEELAEGLRSVAAPVFDHTGRVIASISISGPTSRLTLERLARLVTVLKEACGSVSARLGYRPQVVGDR</sequence>
<evidence type="ECO:0000256" key="4">
    <source>
        <dbReference type="ARBA" id="ARBA00058938"/>
    </source>
</evidence>
<dbReference type="GO" id="GO:0045892">
    <property type="term" value="P:negative regulation of DNA-templated transcription"/>
    <property type="evidence" value="ECO:0007669"/>
    <property type="project" value="TreeGrafter"/>
</dbReference>
<dbReference type="InterPro" id="IPR050707">
    <property type="entry name" value="HTH_MetabolicPath_Reg"/>
</dbReference>
<evidence type="ECO:0000313" key="8">
    <source>
        <dbReference type="EMBL" id="CAA7601076.1"/>
    </source>
</evidence>
<comment type="function">
    <text evidence="4">May be an activator protein for the gylABX operon.</text>
</comment>
<dbReference type="GO" id="GO:0003700">
    <property type="term" value="F:DNA-binding transcription factor activity"/>
    <property type="evidence" value="ECO:0007669"/>
    <property type="project" value="TreeGrafter"/>
</dbReference>
<dbReference type="Proteomes" id="UP000836597">
    <property type="component" value="Chromosome"/>
</dbReference>
<name>A0A8S0XBC8_9FIRM</name>
<dbReference type="EMBL" id="LR746496">
    <property type="protein sequence ID" value="CAA7601076.1"/>
    <property type="molecule type" value="Genomic_DNA"/>
</dbReference>
<keyword evidence="2" id="KW-0238">DNA-binding</keyword>
<dbReference type="FunFam" id="1.10.10.10:FF:000056">
    <property type="entry name" value="IclR family transcriptional regulator"/>
    <property type="match status" value="1"/>
</dbReference>
<dbReference type="InterPro" id="IPR036388">
    <property type="entry name" value="WH-like_DNA-bd_sf"/>
</dbReference>
<dbReference type="SUPFAM" id="SSF55781">
    <property type="entry name" value="GAF domain-like"/>
    <property type="match status" value="1"/>
</dbReference>
<dbReference type="SMART" id="SM00346">
    <property type="entry name" value="HTH_ICLR"/>
    <property type="match status" value="1"/>
</dbReference>
<dbReference type="PANTHER" id="PTHR30136">
    <property type="entry name" value="HELIX-TURN-HELIX TRANSCRIPTIONAL REGULATOR, ICLR FAMILY"/>
    <property type="match status" value="1"/>
</dbReference>
<reference evidence="9" key="1">
    <citation type="submission" date="2014-11" db="EMBL/GenBank/DDBJ databases">
        <authorList>
            <person name="Hornung B.V."/>
        </authorList>
    </citation>
    <scope>NUCLEOTIDE SEQUENCE</scope>
    <source>
        <strain evidence="9">INE</strain>
    </source>
</reference>
<protein>
    <recommendedName>
        <fullName evidence="5">Glycerol operon regulatory protein</fullName>
    </recommendedName>
</protein>
<evidence type="ECO:0000256" key="2">
    <source>
        <dbReference type="ARBA" id="ARBA00023125"/>
    </source>
</evidence>
<evidence type="ECO:0000256" key="1">
    <source>
        <dbReference type="ARBA" id="ARBA00023015"/>
    </source>
</evidence>
<evidence type="ECO:0000256" key="5">
    <source>
        <dbReference type="ARBA" id="ARBA00070406"/>
    </source>
</evidence>
<dbReference type="InterPro" id="IPR036390">
    <property type="entry name" value="WH_DNA-bd_sf"/>
</dbReference>
<accession>A0A8S0XBC8</accession>
<keyword evidence="10" id="KW-1185">Reference proteome</keyword>
<feature type="domain" description="IclR-ED" evidence="7">
    <location>
        <begin position="73"/>
        <end position="254"/>
    </location>
</feature>
<keyword evidence="3" id="KW-0804">Transcription</keyword>
<dbReference type="AlphaFoldDB" id="A0A8S0XBC8"/>
<dbReference type="Pfam" id="PF09339">
    <property type="entry name" value="HTH_IclR"/>
    <property type="match status" value="1"/>
</dbReference>
<reference evidence="8" key="2">
    <citation type="submission" date="2020-01" db="EMBL/GenBank/DDBJ databases">
        <authorList>
            <person name="Hornung B."/>
        </authorList>
    </citation>
    <scope>NUCLEOTIDE SEQUENCE</scope>
    <source>
        <strain evidence="8">PacBioINE</strain>
    </source>
</reference>
<evidence type="ECO:0000313" key="10">
    <source>
        <dbReference type="Proteomes" id="UP001071230"/>
    </source>
</evidence>
<dbReference type="KEGG" id="aacx:DEACI_1729"/>
<dbReference type="InterPro" id="IPR014757">
    <property type="entry name" value="Tscrpt_reg_IclR_C"/>
</dbReference>
<dbReference type="Gene3D" id="1.10.10.10">
    <property type="entry name" value="Winged helix-like DNA-binding domain superfamily/Winged helix DNA-binding domain"/>
    <property type="match status" value="1"/>
</dbReference>
<dbReference type="PANTHER" id="PTHR30136:SF24">
    <property type="entry name" value="HTH-TYPE TRANSCRIPTIONAL REPRESSOR ALLR"/>
    <property type="match status" value="1"/>
</dbReference>
<evidence type="ECO:0000259" key="6">
    <source>
        <dbReference type="PROSITE" id="PS51077"/>
    </source>
</evidence>
<dbReference type="SUPFAM" id="SSF46785">
    <property type="entry name" value="Winged helix' DNA-binding domain"/>
    <property type="match status" value="1"/>
</dbReference>
<dbReference type="GO" id="GO:0003677">
    <property type="term" value="F:DNA binding"/>
    <property type="evidence" value="ECO:0007669"/>
    <property type="project" value="UniProtKB-KW"/>
</dbReference>
<dbReference type="PROSITE" id="PS51077">
    <property type="entry name" value="HTH_ICLR"/>
    <property type="match status" value="1"/>
</dbReference>
<organism evidence="8">
    <name type="scientific">Acididesulfobacillus acetoxydans</name>
    <dbReference type="NCBI Taxonomy" id="1561005"/>
    <lineage>
        <taxon>Bacteria</taxon>
        <taxon>Bacillati</taxon>
        <taxon>Bacillota</taxon>
        <taxon>Clostridia</taxon>
        <taxon>Eubacteriales</taxon>
        <taxon>Peptococcaceae</taxon>
        <taxon>Acididesulfobacillus</taxon>
    </lineage>
</organism>